<gene>
    <name evidence="2" type="ORF">GHK48_02010</name>
</gene>
<evidence type="ECO:0000313" key="2">
    <source>
        <dbReference type="EMBL" id="MQX07135.1"/>
    </source>
</evidence>
<dbReference type="Proteomes" id="UP000466694">
    <property type="component" value="Unassembled WGS sequence"/>
</dbReference>
<dbReference type="RefSeq" id="WP_141322154.1">
    <property type="nucleotide sequence ID" value="NZ_BJNI01000027.1"/>
</dbReference>
<feature type="region of interest" description="Disordered" evidence="1">
    <location>
        <begin position="52"/>
        <end position="79"/>
    </location>
</feature>
<evidence type="ECO:0000313" key="3">
    <source>
        <dbReference type="Proteomes" id="UP000466694"/>
    </source>
</evidence>
<feature type="region of interest" description="Disordered" evidence="1">
    <location>
        <begin position="1"/>
        <end position="21"/>
    </location>
</feature>
<reference evidence="2 3" key="1">
    <citation type="journal article" date="2013" name="Genome Biol.">
        <title>Comparative genomics of the core and accessory genomes of 48 Sinorhizobium strains comprising five genospecies.</title>
        <authorList>
            <person name="Sugawara M."/>
            <person name="Epstein B."/>
            <person name="Badgley B.D."/>
            <person name="Unno T."/>
            <person name="Xu L."/>
            <person name="Reese J."/>
            <person name="Gyaneshwar P."/>
            <person name="Denny R."/>
            <person name="Mudge J."/>
            <person name="Bharti A.K."/>
            <person name="Farmer A.D."/>
            <person name="May G.D."/>
            <person name="Woodward J.E."/>
            <person name="Medigue C."/>
            <person name="Vallenet D."/>
            <person name="Lajus A."/>
            <person name="Rouy Z."/>
            <person name="Martinez-Vaz B."/>
            <person name="Tiffin P."/>
            <person name="Young N.D."/>
            <person name="Sadowsky M.J."/>
        </authorList>
    </citation>
    <scope>NUCLEOTIDE SEQUENCE [LARGE SCALE GENOMIC DNA]</scope>
    <source>
        <strain evidence="2 3">USDA205</strain>
    </source>
</reference>
<sequence>MTVSAMASSREALGETRYSPRRGRRERIFALPLRFAGAVDQSFELLLAAGTQRRHDRRGSGDACRWRNTMTEIPDRKTP</sequence>
<accession>A0A844A5I8</accession>
<comment type="caution">
    <text evidence="2">The sequence shown here is derived from an EMBL/GenBank/DDBJ whole genome shotgun (WGS) entry which is preliminary data.</text>
</comment>
<proteinExistence type="predicted"/>
<name>A0A844A5I8_RHIFR</name>
<protein>
    <submittedName>
        <fullName evidence="2">Uncharacterized protein</fullName>
    </submittedName>
</protein>
<dbReference type="AlphaFoldDB" id="A0A844A5I8"/>
<dbReference type="EMBL" id="WISZ01000034">
    <property type="protein sequence ID" value="MQX07135.1"/>
    <property type="molecule type" value="Genomic_DNA"/>
</dbReference>
<organism evidence="2 3">
    <name type="scientific">Rhizobium fredii</name>
    <name type="common">Sinorhizobium fredii</name>
    <dbReference type="NCBI Taxonomy" id="380"/>
    <lineage>
        <taxon>Bacteria</taxon>
        <taxon>Pseudomonadati</taxon>
        <taxon>Pseudomonadota</taxon>
        <taxon>Alphaproteobacteria</taxon>
        <taxon>Hyphomicrobiales</taxon>
        <taxon>Rhizobiaceae</taxon>
        <taxon>Sinorhizobium/Ensifer group</taxon>
        <taxon>Sinorhizobium</taxon>
    </lineage>
</organism>
<dbReference type="GeneID" id="48977844"/>
<evidence type="ECO:0000256" key="1">
    <source>
        <dbReference type="SAM" id="MobiDB-lite"/>
    </source>
</evidence>